<name>A0AA39ZS59_9PEZI</name>
<evidence type="ECO:0000256" key="1">
    <source>
        <dbReference type="SAM" id="MobiDB-lite"/>
    </source>
</evidence>
<reference evidence="2" key="1">
    <citation type="submission" date="2023-06" db="EMBL/GenBank/DDBJ databases">
        <title>Genome-scale phylogeny and comparative genomics of the fungal order Sordariales.</title>
        <authorList>
            <consortium name="Lawrence Berkeley National Laboratory"/>
            <person name="Hensen N."/>
            <person name="Bonometti L."/>
            <person name="Westerberg I."/>
            <person name="Brannstrom I.O."/>
            <person name="Guillou S."/>
            <person name="Cros-Aarteil S."/>
            <person name="Calhoun S."/>
            <person name="Haridas S."/>
            <person name="Kuo A."/>
            <person name="Mondo S."/>
            <person name="Pangilinan J."/>
            <person name="Riley R."/>
            <person name="Labutti K."/>
            <person name="Andreopoulos B."/>
            <person name="Lipzen A."/>
            <person name="Chen C."/>
            <person name="Yanf M."/>
            <person name="Daum C."/>
            <person name="Ng V."/>
            <person name="Clum A."/>
            <person name="Steindorff A."/>
            <person name="Ohm R."/>
            <person name="Martin F."/>
            <person name="Silar P."/>
            <person name="Natvig D."/>
            <person name="Lalanne C."/>
            <person name="Gautier V."/>
            <person name="Ament-Velasquez S.L."/>
            <person name="Kruys A."/>
            <person name="Hutchinson M.I."/>
            <person name="Powell A.J."/>
            <person name="Barry K."/>
            <person name="Miller A.N."/>
            <person name="Grigoriev I.V."/>
            <person name="Debuchy R."/>
            <person name="Gladieux P."/>
            <person name="Thoren M.H."/>
            <person name="Johannesson H."/>
        </authorList>
    </citation>
    <scope>NUCLEOTIDE SEQUENCE</scope>
    <source>
        <strain evidence="2">CBS 540.89</strain>
    </source>
</reference>
<sequence length="316" mass="34453">MTREASAEPPKPSKRKGTRSVSTLTPTQLARKRANDREAQRAIRARTKEHIERLERELEEYRTRNGRDETIDQLRMRNNALEREVHTLREELKRCSQLFSPPGISQPSAPAFSLPAPILTTPTPGFDANDLLPAGHTGIPGRPPTFGQPSNEYNSGPPAFAFVPPTEQCEQWPSGVPVSSVSVSSVSVPSVVSSPCSSPSHPEDPFLPAYIPTSMPAMMEGNVIAPTSMPCMDTTATKLEFEQQEIDPGTTTSHGPEQISEPWTDANKKVPSAADHGYSNPNVAQPTAGYIPPQPWSTMYPPYYPQPHGLPQAAGL</sequence>
<dbReference type="Gene3D" id="1.20.5.170">
    <property type="match status" value="1"/>
</dbReference>
<comment type="caution">
    <text evidence="2">The sequence shown here is derived from an EMBL/GenBank/DDBJ whole genome shotgun (WGS) entry which is preliminary data.</text>
</comment>
<dbReference type="Proteomes" id="UP001172159">
    <property type="component" value="Unassembled WGS sequence"/>
</dbReference>
<dbReference type="PANTHER" id="PTHR37012">
    <property type="entry name" value="B-ZIP TRANSCRIPTION FACTOR (EUROFUNG)-RELATED"/>
    <property type="match status" value="1"/>
</dbReference>
<feature type="region of interest" description="Disordered" evidence="1">
    <location>
        <begin position="134"/>
        <end position="157"/>
    </location>
</feature>
<organism evidence="2 3">
    <name type="scientific">Apiosordaria backusii</name>
    <dbReference type="NCBI Taxonomy" id="314023"/>
    <lineage>
        <taxon>Eukaryota</taxon>
        <taxon>Fungi</taxon>
        <taxon>Dikarya</taxon>
        <taxon>Ascomycota</taxon>
        <taxon>Pezizomycotina</taxon>
        <taxon>Sordariomycetes</taxon>
        <taxon>Sordariomycetidae</taxon>
        <taxon>Sordariales</taxon>
        <taxon>Lasiosphaeriaceae</taxon>
        <taxon>Apiosordaria</taxon>
    </lineage>
</organism>
<feature type="region of interest" description="Disordered" evidence="1">
    <location>
        <begin position="247"/>
        <end position="286"/>
    </location>
</feature>
<keyword evidence="3" id="KW-1185">Reference proteome</keyword>
<evidence type="ECO:0008006" key="4">
    <source>
        <dbReference type="Google" id="ProtNLM"/>
    </source>
</evidence>
<evidence type="ECO:0000313" key="3">
    <source>
        <dbReference type="Proteomes" id="UP001172159"/>
    </source>
</evidence>
<feature type="compositionally biased region" description="Polar residues" evidence="1">
    <location>
        <begin position="19"/>
        <end position="28"/>
    </location>
</feature>
<dbReference type="AlphaFoldDB" id="A0AA39ZS59"/>
<protein>
    <recommendedName>
        <fullName evidence="4">BZIP transcription factor</fullName>
    </recommendedName>
</protein>
<dbReference type="EMBL" id="JAUKTV010000024">
    <property type="protein sequence ID" value="KAK0702632.1"/>
    <property type="molecule type" value="Genomic_DNA"/>
</dbReference>
<accession>A0AA39ZS59</accession>
<dbReference type="CDD" id="cd14688">
    <property type="entry name" value="bZIP_YAP"/>
    <property type="match status" value="1"/>
</dbReference>
<feature type="region of interest" description="Disordered" evidence="1">
    <location>
        <begin position="1"/>
        <end position="40"/>
    </location>
</feature>
<dbReference type="PANTHER" id="PTHR37012:SF2">
    <property type="entry name" value="BZIP DOMAIN-CONTAINING PROTEIN-RELATED"/>
    <property type="match status" value="1"/>
</dbReference>
<proteinExistence type="predicted"/>
<evidence type="ECO:0000313" key="2">
    <source>
        <dbReference type="EMBL" id="KAK0702632.1"/>
    </source>
</evidence>
<gene>
    <name evidence="2" type="ORF">B0T21DRAFT_110848</name>
</gene>